<dbReference type="PANTHER" id="PTHR46890:SF48">
    <property type="entry name" value="RNA-DIRECTED DNA POLYMERASE"/>
    <property type="match status" value="1"/>
</dbReference>
<dbReference type="PANTHER" id="PTHR46890">
    <property type="entry name" value="NON-LTR RETROLELEMENT REVERSE TRANSCRIPTASE-LIKE PROTEIN-RELATED"/>
    <property type="match status" value="1"/>
</dbReference>
<keyword evidence="2" id="KW-1185">Reference proteome</keyword>
<proteinExistence type="predicted"/>
<protein>
    <recommendedName>
        <fullName evidence="3">Reverse transcriptase domain-containing protein</fullName>
    </recommendedName>
</protein>
<organism evidence="1 2">
    <name type="scientific">Prunus armeniaca</name>
    <name type="common">Apricot</name>
    <name type="synonym">Armeniaca vulgaris</name>
    <dbReference type="NCBI Taxonomy" id="36596"/>
    <lineage>
        <taxon>Eukaryota</taxon>
        <taxon>Viridiplantae</taxon>
        <taxon>Streptophyta</taxon>
        <taxon>Embryophyta</taxon>
        <taxon>Tracheophyta</taxon>
        <taxon>Spermatophyta</taxon>
        <taxon>Magnoliopsida</taxon>
        <taxon>eudicotyledons</taxon>
        <taxon>Gunneridae</taxon>
        <taxon>Pentapetalae</taxon>
        <taxon>rosids</taxon>
        <taxon>fabids</taxon>
        <taxon>Rosales</taxon>
        <taxon>Rosaceae</taxon>
        <taxon>Amygdaloideae</taxon>
        <taxon>Amygdaleae</taxon>
        <taxon>Prunus</taxon>
    </lineage>
</organism>
<dbReference type="Proteomes" id="UP000507245">
    <property type="component" value="Unassembled WGS sequence"/>
</dbReference>
<evidence type="ECO:0000313" key="1">
    <source>
        <dbReference type="EMBL" id="CAB4297556.1"/>
    </source>
</evidence>
<dbReference type="EMBL" id="CAEKKB010000001">
    <property type="protein sequence ID" value="CAB4297556.1"/>
    <property type="molecule type" value="Genomic_DNA"/>
</dbReference>
<dbReference type="InterPro" id="IPR052343">
    <property type="entry name" value="Retrotransposon-Effector_Assoc"/>
</dbReference>
<sequence>MELECMCGEGKLGELDQLQLNWDANYGKIWQVRNKLNDVWRHEELYWKQRAKTRWLKEGDANTAFFHNSTVQKRRRNRIARIKNQNGDWECNDAQGFFFGSSNDAQVRNTIETYFQNLFTSEGQRDWGDILSFVSPIITEDINSSLMAPIIDEEIRHAVFQMGALKSPGPDGFPSVFYQKYWNIIGEDMCGLVRRFFSENENIYAMNVTKIALIPKVLSPELVTQFRPIALCNYSYKVISKILANRL</sequence>
<evidence type="ECO:0008006" key="3">
    <source>
        <dbReference type="Google" id="ProtNLM"/>
    </source>
</evidence>
<dbReference type="OrthoDB" id="1748983at2759"/>
<accession>A0A6J5W7U7</accession>
<reference evidence="2" key="1">
    <citation type="journal article" date="2020" name="Genome Biol.">
        <title>Gamete binning: chromosome-level and haplotype-resolved genome assembly enabled by high-throughput single-cell sequencing of gamete genomes.</title>
        <authorList>
            <person name="Campoy J.A."/>
            <person name="Sun H."/>
            <person name="Goel M."/>
            <person name="Jiao W.-B."/>
            <person name="Folz-Donahue K."/>
            <person name="Wang N."/>
            <person name="Rubio M."/>
            <person name="Liu C."/>
            <person name="Kukat C."/>
            <person name="Ruiz D."/>
            <person name="Huettel B."/>
            <person name="Schneeberger K."/>
        </authorList>
    </citation>
    <scope>NUCLEOTIDE SEQUENCE [LARGE SCALE GENOMIC DNA]</scope>
    <source>
        <strain evidence="2">cv. Rojo Pasion</strain>
    </source>
</reference>
<dbReference type="AlphaFoldDB" id="A0A6J5W7U7"/>
<name>A0A6J5W7U7_PRUAR</name>
<evidence type="ECO:0000313" key="2">
    <source>
        <dbReference type="Proteomes" id="UP000507245"/>
    </source>
</evidence>
<gene>
    <name evidence="1" type="ORF">ORAREDHAP_LOCUS9511</name>
</gene>